<dbReference type="EMBL" id="CAUJNA010003326">
    <property type="protein sequence ID" value="CAJ1399151.1"/>
    <property type="molecule type" value="Genomic_DNA"/>
</dbReference>
<dbReference type="Proteomes" id="UP001178507">
    <property type="component" value="Unassembled WGS sequence"/>
</dbReference>
<accession>A0AA36J629</accession>
<sequence length="270" mass="30318">MAAVSLEDERVRYHARRFQEKQAEAVLHRYDLRRQQMDRAELEKHAFHVACWAVALSKEATLNHNGLSVASVLSGYLEVLHDGQPLCTHLTAILELVRHNCSAGVDSDSPNTLIGQVDVPPTDLAPASESGAMPQEAKAVLLMQRAIQRWKNREPGARASYVTKLEQEMEELDDPATLQKILRRAVAALSPPRHKGETASCGSSHSQLSVCADCKPVFANWYCCAWIAWIWQMHQWHLRCSACRHTFRSSRSYWPVQAWWPATALASVTG</sequence>
<name>A0AA36J629_9DINO</name>
<protein>
    <submittedName>
        <fullName evidence="1">Uncharacterized protein</fullName>
    </submittedName>
</protein>
<gene>
    <name evidence="1" type="ORF">EVOR1521_LOCUS22737</name>
</gene>
<evidence type="ECO:0000313" key="1">
    <source>
        <dbReference type="EMBL" id="CAJ1399151.1"/>
    </source>
</evidence>
<evidence type="ECO:0000313" key="2">
    <source>
        <dbReference type="Proteomes" id="UP001178507"/>
    </source>
</evidence>
<proteinExistence type="predicted"/>
<keyword evidence="2" id="KW-1185">Reference proteome</keyword>
<reference evidence="1" key="1">
    <citation type="submission" date="2023-08" db="EMBL/GenBank/DDBJ databases">
        <authorList>
            <person name="Chen Y."/>
            <person name="Shah S."/>
            <person name="Dougan E. K."/>
            <person name="Thang M."/>
            <person name="Chan C."/>
        </authorList>
    </citation>
    <scope>NUCLEOTIDE SEQUENCE</scope>
</reference>
<organism evidence="1 2">
    <name type="scientific">Effrenium voratum</name>
    <dbReference type="NCBI Taxonomy" id="2562239"/>
    <lineage>
        <taxon>Eukaryota</taxon>
        <taxon>Sar</taxon>
        <taxon>Alveolata</taxon>
        <taxon>Dinophyceae</taxon>
        <taxon>Suessiales</taxon>
        <taxon>Symbiodiniaceae</taxon>
        <taxon>Effrenium</taxon>
    </lineage>
</organism>
<comment type="caution">
    <text evidence="1">The sequence shown here is derived from an EMBL/GenBank/DDBJ whole genome shotgun (WGS) entry which is preliminary data.</text>
</comment>
<dbReference type="AlphaFoldDB" id="A0AA36J629"/>